<proteinExistence type="predicted"/>
<comment type="caution">
    <text evidence="2">The sequence shown here is derived from an EMBL/GenBank/DDBJ whole genome shotgun (WGS) entry which is preliminary data.</text>
</comment>
<evidence type="ECO:0000313" key="3">
    <source>
        <dbReference type="Proteomes" id="UP001642484"/>
    </source>
</evidence>
<keyword evidence="3" id="KW-1185">Reference proteome</keyword>
<dbReference type="EMBL" id="CAXAMN010018680">
    <property type="protein sequence ID" value="CAK9052877.1"/>
    <property type="molecule type" value="Genomic_DNA"/>
</dbReference>
<gene>
    <name evidence="2" type="ORF">CCMP2556_LOCUS26639</name>
</gene>
<sequence>MPDSGDEELSFSTWWNISEKRMNRAKSLTRDLFMSLRQNRLEEQMNPDAGLDQVVREQKQKKERVYRRARRHQNVIDASYDCIEDLARASKKAVDSITQLTHERYKGTANIQICEVRQELRCGRPQPELFRDILDEALDAEKSTLLSQREVLLNMEEEGKELINQMAEKRALLTRNSGERRVNMLHDISSLNQKVAMPPKRPPDGSPTKSNRGDQDSGPREYKQISELKEESKQVLAETSELLERAWNHRKQTLETVRQFSTRRETCQSSGRG</sequence>
<evidence type="ECO:0008006" key="4">
    <source>
        <dbReference type="Google" id="ProtNLM"/>
    </source>
</evidence>
<name>A0ABP0MQ87_9DINO</name>
<evidence type="ECO:0000313" key="2">
    <source>
        <dbReference type="EMBL" id="CAK9052877.1"/>
    </source>
</evidence>
<dbReference type="Proteomes" id="UP001642484">
    <property type="component" value="Unassembled WGS sequence"/>
</dbReference>
<feature type="region of interest" description="Disordered" evidence="1">
    <location>
        <begin position="189"/>
        <end position="273"/>
    </location>
</feature>
<accession>A0ABP0MQ87</accession>
<protein>
    <recommendedName>
        <fullName evidence="4">Tektin</fullName>
    </recommendedName>
</protein>
<feature type="compositionally biased region" description="Basic and acidic residues" evidence="1">
    <location>
        <begin position="211"/>
        <end position="233"/>
    </location>
</feature>
<organism evidence="2 3">
    <name type="scientific">Durusdinium trenchii</name>
    <dbReference type="NCBI Taxonomy" id="1381693"/>
    <lineage>
        <taxon>Eukaryota</taxon>
        <taxon>Sar</taxon>
        <taxon>Alveolata</taxon>
        <taxon>Dinophyceae</taxon>
        <taxon>Suessiales</taxon>
        <taxon>Symbiodiniaceae</taxon>
        <taxon>Durusdinium</taxon>
    </lineage>
</organism>
<evidence type="ECO:0000256" key="1">
    <source>
        <dbReference type="SAM" id="MobiDB-lite"/>
    </source>
</evidence>
<reference evidence="2 3" key="1">
    <citation type="submission" date="2024-02" db="EMBL/GenBank/DDBJ databases">
        <authorList>
            <person name="Chen Y."/>
            <person name="Shah S."/>
            <person name="Dougan E. K."/>
            <person name="Thang M."/>
            <person name="Chan C."/>
        </authorList>
    </citation>
    <scope>NUCLEOTIDE SEQUENCE [LARGE SCALE GENOMIC DNA]</scope>
</reference>